<dbReference type="PANTHER" id="PTHR24060">
    <property type="entry name" value="METABOTROPIC GLUTAMATE RECEPTOR"/>
    <property type="match status" value="1"/>
</dbReference>
<keyword evidence="3 7" id="KW-1133">Transmembrane helix</keyword>
<dbReference type="Pfam" id="PF01094">
    <property type="entry name" value="ANF_receptor"/>
    <property type="match status" value="2"/>
</dbReference>
<protein>
    <recommendedName>
        <fullName evidence="8">G-protein coupled receptors family 3 profile domain-containing protein</fullName>
    </recommendedName>
</protein>
<keyword evidence="2 7" id="KW-0812">Transmembrane</keyword>
<comment type="subcellular location">
    <subcellularLocation>
        <location evidence="1">Membrane</location>
        <topology evidence="1">Multi-pass membrane protein</topology>
    </subcellularLocation>
</comment>
<evidence type="ECO:0000256" key="5">
    <source>
        <dbReference type="ARBA" id="ARBA00023170"/>
    </source>
</evidence>
<dbReference type="InterPro" id="IPR028082">
    <property type="entry name" value="Peripla_BP_I"/>
</dbReference>
<dbReference type="GO" id="GO:0007216">
    <property type="term" value="P:G protein-coupled glutamate receptor signaling pathway"/>
    <property type="evidence" value="ECO:0000318"/>
    <property type="project" value="GO_Central"/>
</dbReference>
<dbReference type="InParanoid" id="A7S601"/>
<evidence type="ECO:0000259" key="8">
    <source>
        <dbReference type="PROSITE" id="PS50259"/>
    </source>
</evidence>
<evidence type="ECO:0000313" key="10">
    <source>
        <dbReference type="Proteomes" id="UP000001593"/>
    </source>
</evidence>
<keyword evidence="4 7" id="KW-0472">Membrane</keyword>
<dbReference type="GO" id="GO:0001640">
    <property type="term" value="F:adenylate cyclase inhibiting G protein-coupled glutamate receptor activity"/>
    <property type="evidence" value="ECO:0000318"/>
    <property type="project" value="GO_Central"/>
</dbReference>
<dbReference type="Pfam" id="PF00003">
    <property type="entry name" value="7tm_3"/>
    <property type="match status" value="2"/>
</dbReference>
<dbReference type="InterPro" id="IPR017978">
    <property type="entry name" value="GPCR_3_C"/>
</dbReference>
<dbReference type="AlphaFoldDB" id="A7S601"/>
<feature type="transmembrane region" description="Helical" evidence="7">
    <location>
        <begin position="278"/>
        <end position="305"/>
    </location>
</feature>
<evidence type="ECO:0000256" key="3">
    <source>
        <dbReference type="ARBA" id="ARBA00022989"/>
    </source>
</evidence>
<keyword evidence="10" id="KW-1185">Reference proteome</keyword>
<dbReference type="GO" id="GO:0051966">
    <property type="term" value="P:regulation of synaptic transmission, glutamatergic"/>
    <property type="evidence" value="ECO:0000318"/>
    <property type="project" value="GO_Central"/>
</dbReference>
<dbReference type="GO" id="GO:0005886">
    <property type="term" value="C:plasma membrane"/>
    <property type="evidence" value="ECO:0000318"/>
    <property type="project" value="GO_Central"/>
</dbReference>
<gene>
    <name evidence="9" type="ORF">NEMVEDRAFT_v1g105783</name>
</gene>
<keyword evidence="6" id="KW-0325">Glycoprotein</keyword>
<dbReference type="InterPro" id="IPR050726">
    <property type="entry name" value="mGluR"/>
</dbReference>
<dbReference type="EMBL" id="DS469585">
    <property type="protein sequence ID" value="EDO40896.1"/>
    <property type="molecule type" value="Genomic_DNA"/>
</dbReference>
<evidence type="ECO:0000256" key="1">
    <source>
        <dbReference type="ARBA" id="ARBA00004141"/>
    </source>
</evidence>
<dbReference type="PROSITE" id="PS50259">
    <property type="entry name" value="G_PROTEIN_RECEP_F3_4"/>
    <property type="match status" value="2"/>
</dbReference>
<organism evidence="9 10">
    <name type="scientific">Nematostella vectensis</name>
    <name type="common">Starlet sea anemone</name>
    <dbReference type="NCBI Taxonomy" id="45351"/>
    <lineage>
        <taxon>Eukaryota</taxon>
        <taxon>Metazoa</taxon>
        <taxon>Cnidaria</taxon>
        <taxon>Anthozoa</taxon>
        <taxon>Hexacorallia</taxon>
        <taxon>Actiniaria</taxon>
        <taxon>Edwardsiidae</taxon>
        <taxon>Nematostella</taxon>
    </lineage>
</organism>
<evidence type="ECO:0000256" key="4">
    <source>
        <dbReference type="ARBA" id="ARBA00023136"/>
    </source>
</evidence>
<dbReference type="STRING" id="45351.A7S601"/>
<reference evidence="9 10" key="1">
    <citation type="journal article" date="2007" name="Science">
        <title>Sea anemone genome reveals ancestral eumetazoan gene repertoire and genomic organization.</title>
        <authorList>
            <person name="Putnam N.H."/>
            <person name="Srivastava M."/>
            <person name="Hellsten U."/>
            <person name="Dirks B."/>
            <person name="Chapman J."/>
            <person name="Salamov A."/>
            <person name="Terry A."/>
            <person name="Shapiro H."/>
            <person name="Lindquist E."/>
            <person name="Kapitonov V.V."/>
            <person name="Jurka J."/>
            <person name="Genikhovich G."/>
            <person name="Grigoriev I.V."/>
            <person name="Lucas S.M."/>
            <person name="Steele R.E."/>
            <person name="Finnerty J.R."/>
            <person name="Technau U."/>
            <person name="Martindale M.Q."/>
            <person name="Rokhsar D.S."/>
        </authorList>
    </citation>
    <scope>NUCLEOTIDE SEQUENCE [LARGE SCALE GENOMIC DNA]</scope>
    <source>
        <strain evidence="10">CH2 X CH6</strain>
    </source>
</reference>
<dbReference type="PRINTS" id="PR00248">
    <property type="entry name" value="GPCRMGR"/>
</dbReference>
<keyword evidence="5" id="KW-0675">Receptor</keyword>
<feature type="transmembrane region" description="Helical" evidence="7">
    <location>
        <begin position="317"/>
        <end position="337"/>
    </location>
</feature>
<name>A7S601_NEMVE</name>
<sequence>AETLIYTFDLINNSSELSPGVTLGYDIRDYCDSPTLAMKQTYDFVQQNFILDANNANACGRNNSSTPSSAVTSPDARAPVVAVIGAYDSGTTVLIAELLQVVEIPLISPFSSSEQLNNEFYKAFFRTIPPDGQQARTISDIIEYFNWTYVAPLAVDSSYGRYGVDALIAQSQKRSTFCMRPTAFFPRSGLHNCPTLTPHVSPADLVHYIQNVSLQGMTGRVAFDAQGNPKSSAYDIISYLPDTDRAPSCSNCTGGRTPNAARTMCISEKMADNQLSSAVGVVIIVLSAVGIVTACVDLVLIIQFYRTPLIKASNRELSVVLLALIIITFVLSIIHIATPTEAICSLIHLQVTSLSYLILLTLLCVYYSFKARNLPANFNETRYIGLSLYILLLSWVTYYPINSALEGWYVSTISSMTALLSGYGLLGCIFVPKMYIIIFQPDMNTNEFV</sequence>
<feature type="non-terminal residue" evidence="9">
    <location>
        <position position="1"/>
    </location>
</feature>
<dbReference type="InterPro" id="IPR000337">
    <property type="entry name" value="GPCR_3"/>
</dbReference>
<dbReference type="eggNOG" id="KOG1056">
    <property type="taxonomic scope" value="Eukaryota"/>
</dbReference>
<evidence type="ECO:0000313" key="9">
    <source>
        <dbReference type="EMBL" id="EDO40896.1"/>
    </source>
</evidence>
<dbReference type="InterPro" id="IPR001828">
    <property type="entry name" value="ANF_lig-bd_rcpt"/>
</dbReference>
<dbReference type="Proteomes" id="UP000001593">
    <property type="component" value="Unassembled WGS sequence"/>
</dbReference>
<feature type="non-terminal residue" evidence="9">
    <location>
        <position position="449"/>
    </location>
</feature>
<dbReference type="HOGENOM" id="CLU_610580_0_0_1"/>
<evidence type="ECO:0000256" key="6">
    <source>
        <dbReference type="ARBA" id="ARBA00023180"/>
    </source>
</evidence>
<evidence type="ECO:0000256" key="7">
    <source>
        <dbReference type="SAM" id="Phobius"/>
    </source>
</evidence>
<evidence type="ECO:0000256" key="2">
    <source>
        <dbReference type="ARBA" id="ARBA00022692"/>
    </source>
</evidence>
<dbReference type="OMA" id="CINGFRR"/>
<feature type="transmembrane region" description="Helical" evidence="7">
    <location>
        <begin position="349"/>
        <end position="369"/>
    </location>
</feature>
<dbReference type="FunFam" id="3.40.50.2300:FF:000870">
    <property type="match status" value="1"/>
</dbReference>
<feature type="domain" description="G-protein coupled receptors family 3 profile" evidence="8">
    <location>
        <begin position="354"/>
        <end position="449"/>
    </location>
</feature>
<dbReference type="PhylomeDB" id="A7S601"/>
<feature type="transmembrane region" description="Helical" evidence="7">
    <location>
        <begin position="381"/>
        <end position="401"/>
    </location>
</feature>
<proteinExistence type="predicted"/>
<feature type="domain" description="G-protein coupled receptors family 3 profile" evidence="8">
    <location>
        <begin position="279"/>
        <end position="346"/>
    </location>
</feature>
<dbReference type="Gene3D" id="3.40.50.2300">
    <property type="match status" value="2"/>
</dbReference>
<feature type="transmembrane region" description="Helical" evidence="7">
    <location>
        <begin position="407"/>
        <end position="431"/>
    </location>
</feature>
<dbReference type="SUPFAM" id="SSF53822">
    <property type="entry name" value="Periplasmic binding protein-like I"/>
    <property type="match status" value="1"/>
</dbReference>
<accession>A7S601</accession>